<dbReference type="EMBL" id="CAJNOK010011020">
    <property type="protein sequence ID" value="CAF1130164.1"/>
    <property type="molecule type" value="Genomic_DNA"/>
</dbReference>
<sequence>MGVHNVPSSYKTMINCLKRTSETARIGQYSFFCPVCNILNPTNEQCQNSECSQHQKFQEPILNTFFEFDIFQQIDQILSREKCLTFPDHKLPSQQSPVTDITNSSYYQKIMAEEKTKFITLTMNVDGIGIENKNETGIWVIMFIINEIKKKYRFKMNNAVFGGVWANKKKPKREHMGEMIRLIQQQLKKLELGMVFTVKQLGDQLTFIPVYLLAAACDKPAISLVQNTPEPNAGYGCSRCEMEGVTVYTGKTFIRVFPLFPGQSLLDTRRSNESYDKAMDLWDTQTSVLSKVKLKKFISQTRGYLGQCHLRNLKYFDVGRFTVLFSQS</sequence>
<accession>A0A8S2EEP1</accession>
<gene>
    <name evidence="1" type="ORF">OVA965_LOCUS20612</name>
    <name evidence="2" type="ORF">TMI583_LOCUS21040</name>
</gene>
<dbReference type="Proteomes" id="UP000677228">
    <property type="component" value="Unassembled WGS sequence"/>
</dbReference>
<dbReference type="EMBL" id="CAJOBA010021462">
    <property type="protein sequence ID" value="CAF3912452.1"/>
    <property type="molecule type" value="Genomic_DNA"/>
</dbReference>
<evidence type="ECO:0000313" key="1">
    <source>
        <dbReference type="EMBL" id="CAF1130164.1"/>
    </source>
</evidence>
<dbReference type="Proteomes" id="UP000682733">
    <property type="component" value="Unassembled WGS sequence"/>
</dbReference>
<reference evidence="1" key="1">
    <citation type="submission" date="2021-02" db="EMBL/GenBank/DDBJ databases">
        <authorList>
            <person name="Nowell W R."/>
        </authorList>
    </citation>
    <scope>NUCLEOTIDE SEQUENCE</scope>
</reference>
<proteinExistence type="predicted"/>
<organism evidence="1 3">
    <name type="scientific">Didymodactylos carnosus</name>
    <dbReference type="NCBI Taxonomy" id="1234261"/>
    <lineage>
        <taxon>Eukaryota</taxon>
        <taxon>Metazoa</taxon>
        <taxon>Spiralia</taxon>
        <taxon>Gnathifera</taxon>
        <taxon>Rotifera</taxon>
        <taxon>Eurotatoria</taxon>
        <taxon>Bdelloidea</taxon>
        <taxon>Philodinida</taxon>
        <taxon>Philodinidae</taxon>
        <taxon>Didymodactylos</taxon>
    </lineage>
</organism>
<evidence type="ECO:0000313" key="3">
    <source>
        <dbReference type="Proteomes" id="UP000677228"/>
    </source>
</evidence>
<protein>
    <submittedName>
        <fullName evidence="1">Uncharacterized protein</fullName>
    </submittedName>
</protein>
<evidence type="ECO:0000313" key="2">
    <source>
        <dbReference type="EMBL" id="CAF3912452.1"/>
    </source>
</evidence>
<name>A0A8S2EEP1_9BILA</name>
<comment type="caution">
    <text evidence="1">The sequence shown here is derived from an EMBL/GenBank/DDBJ whole genome shotgun (WGS) entry which is preliminary data.</text>
</comment>
<dbReference type="AlphaFoldDB" id="A0A8S2EEP1"/>